<sequence>MDAKEVVRAFWTAMASNDFVAASQHLSPDFEGIWPQSGEVITGRANFAAINTAYPASGLWRFTLKRIIADGVEVVTDVDVTDGTVRATAVTFHSVAGGLIRRQVEYWPDPFPAPPWRADWVSIQP</sequence>
<protein>
    <submittedName>
        <fullName evidence="2">Limonene-1,2-epoxide hydrolase</fullName>
    </submittedName>
</protein>
<dbReference type="Gene3D" id="3.10.450.50">
    <property type="match status" value="1"/>
</dbReference>
<accession>A0A840WJA1</accession>
<keyword evidence="2" id="KW-0378">Hydrolase</keyword>
<feature type="domain" description="SnoaL-like" evidence="1">
    <location>
        <begin position="7"/>
        <end position="102"/>
    </location>
</feature>
<proteinExistence type="predicted"/>
<dbReference type="SUPFAM" id="SSF54427">
    <property type="entry name" value="NTF2-like"/>
    <property type="match status" value="1"/>
</dbReference>
<dbReference type="InterPro" id="IPR032710">
    <property type="entry name" value="NTF2-like_dom_sf"/>
</dbReference>
<reference evidence="2 3" key="1">
    <citation type="submission" date="2020-08" db="EMBL/GenBank/DDBJ databases">
        <title>Genomic Encyclopedia of Type Strains, Phase IV (KMG-IV): sequencing the most valuable type-strain genomes for metagenomic binning, comparative biology and taxonomic classification.</title>
        <authorList>
            <person name="Goeker M."/>
        </authorList>
    </citation>
    <scope>NUCLEOTIDE SEQUENCE [LARGE SCALE GENOMIC DNA]</scope>
    <source>
        <strain evidence="2 3">DSM 103377</strain>
    </source>
</reference>
<dbReference type="EMBL" id="JACIJS010000001">
    <property type="protein sequence ID" value="MBB5514273.1"/>
    <property type="molecule type" value="Genomic_DNA"/>
</dbReference>
<organism evidence="2 3">
    <name type="scientific">Rubricella aquisinus</name>
    <dbReference type="NCBI Taxonomy" id="2028108"/>
    <lineage>
        <taxon>Bacteria</taxon>
        <taxon>Pseudomonadati</taxon>
        <taxon>Pseudomonadota</taxon>
        <taxon>Alphaproteobacteria</taxon>
        <taxon>Rhodobacterales</taxon>
        <taxon>Paracoccaceae</taxon>
        <taxon>Rubricella</taxon>
    </lineage>
</organism>
<dbReference type="RefSeq" id="WP_184007689.1">
    <property type="nucleotide sequence ID" value="NZ_JACIJS010000001.1"/>
</dbReference>
<dbReference type="AlphaFoldDB" id="A0A840WJA1"/>
<dbReference type="Pfam" id="PF12680">
    <property type="entry name" value="SnoaL_2"/>
    <property type="match status" value="1"/>
</dbReference>
<gene>
    <name evidence="2" type="ORF">FHS89_000271</name>
</gene>
<evidence type="ECO:0000313" key="2">
    <source>
        <dbReference type="EMBL" id="MBB5514273.1"/>
    </source>
</evidence>
<comment type="caution">
    <text evidence="2">The sequence shown here is derived from an EMBL/GenBank/DDBJ whole genome shotgun (WGS) entry which is preliminary data.</text>
</comment>
<name>A0A840WJA1_9RHOB</name>
<keyword evidence="3" id="KW-1185">Reference proteome</keyword>
<dbReference type="Proteomes" id="UP000553766">
    <property type="component" value="Unassembled WGS sequence"/>
</dbReference>
<evidence type="ECO:0000313" key="3">
    <source>
        <dbReference type="Proteomes" id="UP000553766"/>
    </source>
</evidence>
<dbReference type="InterPro" id="IPR037401">
    <property type="entry name" value="SnoaL-like"/>
</dbReference>
<dbReference type="GO" id="GO:0016787">
    <property type="term" value="F:hydrolase activity"/>
    <property type="evidence" value="ECO:0007669"/>
    <property type="project" value="UniProtKB-KW"/>
</dbReference>
<evidence type="ECO:0000259" key="1">
    <source>
        <dbReference type="Pfam" id="PF12680"/>
    </source>
</evidence>